<organism evidence="9 10">
    <name type="scientific">Musa troglodytarum</name>
    <name type="common">fe'i banana</name>
    <dbReference type="NCBI Taxonomy" id="320322"/>
    <lineage>
        <taxon>Eukaryota</taxon>
        <taxon>Viridiplantae</taxon>
        <taxon>Streptophyta</taxon>
        <taxon>Embryophyta</taxon>
        <taxon>Tracheophyta</taxon>
        <taxon>Spermatophyta</taxon>
        <taxon>Magnoliopsida</taxon>
        <taxon>Liliopsida</taxon>
        <taxon>Zingiberales</taxon>
        <taxon>Musaceae</taxon>
        <taxon>Musa</taxon>
    </lineage>
</organism>
<keyword evidence="4" id="KW-0547">Nucleotide-binding</keyword>
<dbReference type="PROSITE" id="PS50067">
    <property type="entry name" value="KINESIN_MOTOR_2"/>
    <property type="match status" value="1"/>
</dbReference>
<dbReference type="InterPro" id="IPR027417">
    <property type="entry name" value="P-loop_NTPase"/>
</dbReference>
<dbReference type="GO" id="GO:0008017">
    <property type="term" value="F:microtubule binding"/>
    <property type="evidence" value="ECO:0007669"/>
    <property type="project" value="InterPro"/>
</dbReference>
<feature type="region of interest" description="Disordered" evidence="6">
    <location>
        <begin position="726"/>
        <end position="800"/>
    </location>
</feature>
<dbReference type="SUPFAM" id="SSF47576">
    <property type="entry name" value="Calponin-homology domain, CH-domain"/>
    <property type="match status" value="1"/>
</dbReference>
<dbReference type="InterPro" id="IPR036961">
    <property type="entry name" value="Kinesin_motor_dom_sf"/>
</dbReference>
<evidence type="ECO:0000256" key="5">
    <source>
        <dbReference type="SAM" id="Coils"/>
    </source>
</evidence>
<proteinExistence type="inferred from homology"/>
<feature type="compositionally biased region" description="Basic and acidic residues" evidence="6">
    <location>
        <begin position="726"/>
        <end position="736"/>
    </location>
</feature>
<evidence type="ECO:0000256" key="6">
    <source>
        <dbReference type="SAM" id="MobiDB-lite"/>
    </source>
</evidence>
<feature type="coiled-coil region" evidence="5">
    <location>
        <begin position="688"/>
        <end position="715"/>
    </location>
</feature>
<feature type="binding site" evidence="4">
    <location>
        <begin position="478"/>
        <end position="485"/>
    </location>
    <ligand>
        <name>ATP</name>
        <dbReference type="ChEBI" id="CHEBI:30616"/>
    </ligand>
</feature>
<keyword evidence="4" id="KW-0067">ATP-binding</keyword>
<gene>
    <name evidence="9" type="ORF">MUK42_26128</name>
</gene>
<evidence type="ECO:0000313" key="10">
    <source>
        <dbReference type="Proteomes" id="UP001055439"/>
    </source>
</evidence>
<evidence type="ECO:0000313" key="9">
    <source>
        <dbReference type="EMBL" id="URE23203.1"/>
    </source>
</evidence>
<dbReference type="CDD" id="cd21203">
    <property type="entry name" value="CH_AtKIN14-like"/>
    <property type="match status" value="1"/>
</dbReference>
<dbReference type="SMART" id="SM00033">
    <property type="entry name" value="CH"/>
    <property type="match status" value="1"/>
</dbReference>
<dbReference type="OrthoDB" id="3176171at2759"/>
<dbReference type="SMART" id="SM00129">
    <property type="entry name" value="KISc"/>
    <property type="match status" value="1"/>
</dbReference>
<dbReference type="InterPro" id="IPR027640">
    <property type="entry name" value="Kinesin-like_fam"/>
</dbReference>
<dbReference type="Proteomes" id="UP001055439">
    <property type="component" value="Chromosome 8"/>
</dbReference>
<comment type="similarity">
    <text evidence="1">Belongs to the TRAFAC class myosin-kinesin ATPase superfamily. Kinesin family. KIN-14 subfamily.</text>
</comment>
<dbReference type="SUPFAM" id="SSF52540">
    <property type="entry name" value="P-loop containing nucleoside triphosphate hydrolases"/>
    <property type="match status" value="1"/>
</dbReference>
<evidence type="ECO:0000256" key="1">
    <source>
        <dbReference type="ARBA" id="ARBA00010899"/>
    </source>
</evidence>
<dbReference type="Gene3D" id="3.40.850.10">
    <property type="entry name" value="Kinesin motor domain"/>
    <property type="match status" value="2"/>
</dbReference>
<keyword evidence="5" id="KW-0175">Coiled coil</keyword>
<dbReference type="PROSITE" id="PS50021">
    <property type="entry name" value="CH"/>
    <property type="match status" value="1"/>
</dbReference>
<dbReference type="InterPro" id="IPR036872">
    <property type="entry name" value="CH_dom_sf"/>
</dbReference>
<feature type="compositionally biased region" description="Polar residues" evidence="6">
    <location>
        <begin position="778"/>
        <end position="797"/>
    </location>
</feature>
<dbReference type="PANTHER" id="PTHR47972">
    <property type="entry name" value="KINESIN-LIKE PROTEIN KLP-3"/>
    <property type="match status" value="1"/>
</dbReference>
<dbReference type="PANTHER" id="PTHR47972:SF4">
    <property type="entry name" value="KINESIN-LIKE PROTEIN KIN-14L"/>
    <property type="match status" value="1"/>
</dbReference>
<evidence type="ECO:0000259" key="8">
    <source>
        <dbReference type="PROSITE" id="PS50067"/>
    </source>
</evidence>
<dbReference type="GO" id="GO:0005874">
    <property type="term" value="C:microtubule"/>
    <property type="evidence" value="ECO:0007669"/>
    <property type="project" value="UniProtKB-KW"/>
</dbReference>
<dbReference type="Gene3D" id="1.10.418.10">
    <property type="entry name" value="Calponin-like domain"/>
    <property type="match status" value="1"/>
</dbReference>
<dbReference type="Pfam" id="PF00225">
    <property type="entry name" value="Kinesin"/>
    <property type="match status" value="2"/>
</dbReference>
<feature type="domain" description="Kinesin motor" evidence="8">
    <location>
        <begin position="397"/>
        <end position="681"/>
    </location>
</feature>
<sequence>MEDGRRTKEEPCRVSFRDGRLASRKAEEAGLPFHPPPFHSYSLNHLCSSKENRGALRRSEAASWLESIVGPLGLPPQPTEKEFVSCLTSGIVLCNAINRIQPGAVPKVVARQSVGTAWDIQPLPAYQYFENVRNFLVAVEDLKLPSFEASDLERDTVEASSAVKIVDCILALKNFHELQQSNGENGPWQHVKSPMVPRSFGQLRSLVFSSGSVNATLDMSATAEKPQLVKNIDQCKQVDSLVSMLSDLMFNSKENIDQSLIDSWNKGKTDHVKLFSKIMSSCLEGQQESVLQDLLLKGNVIDTCSTKETYKCCSFCLREGDCDHWYKLEAQEKELMELKALLSETREQFITLQTQLQNDFTELGIQIHEFSVGASRYHQAIKENRHLYNILQELRGNIRVFCRIRPIFKFEAKSCIEYIGNDGSLMVFDPCKSQNTRKIFQFNKVFGPATTQGEVYKETQSLIRSVMDGYNVCIFAYGQTGAGKTYTMCGSSNGSYIISYFDLLINYSSTLEIMNCSGNGGLSIPNASIRGVQSTADVLNLMILGEKNRAFSSTAMNHRSSRSHSVLTIHVHGKDISGNTIRSCLHLVDLAGSERVDKSEVTGDQLKEAQHINKSLSCLGDVITALAQKNSHIPYRNSKLTQLLQNSLGGNAKMLMFIHPESDSHGETISTLKFAQRASTVELGAPHQNKESSEIRNLKEQIDNLKKALMIKEEKFVHPYKLKENTPVSERSKQMTDHTPLCPRRLSIENGSVPKAGTTANPDSKVLKSPVSRLKYTTDGTPTCNRRLSSEGLSCESNQKEHESSASHLCSNIGPEANASLNSENFVAGTKYFQQSSPITCNTHAQSRLPRIASSCTLDNDSLNQTRKLDETTPNKINSVTKLDTRDSNKGAISKGSHIRKSLQSLGRLINGSERRNNQCQTETVSSKFVRNTDINEKSPVTADARLRRRQSLTNLETLGSSVSRRSSLGGKSVDSGQSHLRHMLMFKEPPNCKDAATSPSIREGNNKEMVMNTGLKERVEFYHGIVSPWKQPPGLLLWRKMLSK</sequence>
<dbReference type="GO" id="GO:0005524">
    <property type="term" value="F:ATP binding"/>
    <property type="evidence" value="ECO:0007669"/>
    <property type="project" value="UniProtKB-UniRule"/>
</dbReference>
<evidence type="ECO:0000259" key="7">
    <source>
        <dbReference type="PROSITE" id="PS50021"/>
    </source>
</evidence>
<reference evidence="9" key="1">
    <citation type="submission" date="2022-05" db="EMBL/GenBank/DDBJ databases">
        <title>The Musa troglodytarum L. genome provides insights into the mechanism of non-climacteric behaviour and enrichment of carotenoids.</title>
        <authorList>
            <person name="Wang J."/>
        </authorList>
    </citation>
    <scope>NUCLEOTIDE SEQUENCE</scope>
    <source>
        <tissue evidence="9">Leaf</tissue>
    </source>
</reference>
<dbReference type="Pfam" id="PF00307">
    <property type="entry name" value="CH"/>
    <property type="match status" value="1"/>
</dbReference>
<evidence type="ECO:0000256" key="4">
    <source>
        <dbReference type="PROSITE-ProRule" id="PRU00283"/>
    </source>
</evidence>
<dbReference type="GO" id="GO:0007018">
    <property type="term" value="P:microtubule-based movement"/>
    <property type="evidence" value="ECO:0007669"/>
    <property type="project" value="InterPro"/>
</dbReference>
<dbReference type="FunFam" id="1.10.418.10:FF:000073">
    <property type="entry name" value="Kinesin-like protein KIN-14L"/>
    <property type="match status" value="1"/>
</dbReference>
<dbReference type="EMBL" id="CP097510">
    <property type="protein sequence ID" value="URE23203.1"/>
    <property type="molecule type" value="Genomic_DNA"/>
</dbReference>
<keyword evidence="3 4" id="KW-0505">Motor protein</keyword>
<keyword evidence="2" id="KW-0493">Microtubule</keyword>
<protein>
    <submittedName>
        <fullName evidence="9">KISc</fullName>
    </submittedName>
</protein>
<dbReference type="AlphaFoldDB" id="A0A9E7H1U3"/>
<keyword evidence="10" id="KW-1185">Reference proteome</keyword>
<accession>A0A9E7H1U3</accession>
<dbReference type="InterPro" id="IPR001752">
    <property type="entry name" value="Kinesin_motor_dom"/>
</dbReference>
<evidence type="ECO:0000256" key="2">
    <source>
        <dbReference type="ARBA" id="ARBA00022701"/>
    </source>
</evidence>
<name>A0A9E7H1U3_9LILI</name>
<dbReference type="GO" id="GO:0003777">
    <property type="term" value="F:microtubule motor activity"/>
    <property type="evidence" value="ECO:0007669"/>
    <property type="project" value="InterPro"/>
</dbReference>
<feature type="domain" description="Calponin-homology (CH)" evidence="7">
    <location>
        <begin position="55"/>
        <end position="177"/>
    </location>
</feature>
<evidence type="ECO:0000256" key="3">
    <source>
        <dbReference type="ARBA" id="ARBA00023175"/>
    </source>
</evidence>
<dbReference type="PRINTS" id="PR00380">
    <property type="entry name" value="KINESINHEAVY"/>
</dbReference>
<dbReference type="InterPro" id="IPR001715">
    <property type="entry name" value="CH_dom"/>
</dbReference>